<comment type="similarity">
    <text evidence="6">Belongs to the major facilitator superfamily. Allantoate permease family.</text>
</comment>
<feature type="transmembrane region" description="Helical" evidence="8">
    <location>
        <begin position="181"/>
        <end position="200"/>
    </location>
</feature>
<feature type="region of interest" description="Disordered" evidence="7">
    <location>
        <begin position="1"/>
        <end position="31"/>
    </location>
</feature>
<reference evidence="11" key="1">
    <citation type="journal article" date="2013" name="Genome Announc.">
        <title>Draft genome sequence of the ascomycete Phaeoacremonium aleophilum strain UCR-PA7, a causal agent of the esca disease complex in grapevines.</title>
        <authorList>
            <person name="Blanco-Ulate B."/>
            <person name="Rolshausen P."/>
            <person name="Cantu D."/>
        </authorList>
    </citation>
    <scope>NUCLEOTIDE SEQUENCE [LARGE SCALE GENOMIC DNA]</scope>
    <source>
        <strain evidence="11">UCR-PA7</strain>
    </source>
</reference>
<dbReference type="InterPro" id="IPR036259">
    <property type="entry name" value="MFS_trans_sf"/>
</dbReference>
<accession>R8B9J0</accession>
<dbReference type="FunFam" id="1.20.1250.20:FF:000064">
    <property type="entry name" value="MFS allantoate transporter"/>
    <property type="match status" value="1"/>
</dbReference>
<dbReference type="GeneID" id="19329365"/>
<feature type="transmembrane region" description="Helical" evidence="8">
    <location>
        <begin position="212"/>
        <end position="233"/>
    </location>
</feature>
<dbReference type="KEGG" id="tmn:UCRPA7_8507"/>
<feature type="transmembrane region" description="Helical" evidence="8">
    <location>
        <begin position="407"/>
        <end position="427"/>
    </location>
</feature>
<dbReference type="InterPro" id="IPR020846">
    <property type="entry name" value="MFS_dom"/>
</dbReference>
<evidence type="ECO:0000256" key="5">
    <source>
        <dbReference type="ARBA" id="ARBA00023136"/>
    </source>
</evidence>
<dbReference type="Proteomes" id="UP000014074">
    <property type="component" value="Unassembled WGS sequence"/>
</dbReference>
<feature type="transmembrane region" description="Helical" evidence="8">
    <location>
        <begin position="153"/>
        <end position="175"/>
    </location>
</feature>
<dbReference type="HOGENOM" id="CLU_001265_0_5_1"/>
<dbReference type="RefSeq" id="XP_007919211.1">
    <property type="nucleotide sequence ID" value="XM_007921020.1"/>
</dbReference>
<feature type="transmembrane region" description="Helical" evidence="8">
    <location>
        <begin position="439"/>
        <end position="460"/>
    </location>
</feature>
<evidence type="ECO:0000256" key="2">
    <source>
        <dbReference type="ARBA" id="ARBA00022448"/>
    </source>
</evidence>
<dbReference type="EMBL" id="KB933365">
    <property type="protein sequence ID" value="EON95956.1"/>
    <property type="molecule type" value="Genomic_DNA"/>
</dbReference>
<protein>
    <submittedName>
        <fullName evidence="10">Putative mfs protein</fullName>
    </submittedName>
</protein>
<evidence type="ECO:0000256" key="4">
    <source>
        <dbReference type="ARBA" id="ARBA00022989"/>
    </source>
</evidence>
<dbReference type="GO" id="GO:0016020">
    <property type="term" value="C:membrane"/>
    <property type="evidence" value="ECO:0007669"/>
    <property type="project" value="UniProtKB-SubCell"/>
</dbReference>
<feature type="transmembrane region" description="Helical" evidence="8">
    <location>
        <begin position="123"/>
        <end position="141"/>
    </location>
</feature>
<dbReference type="PANTHER" id="PTHR43791">
    <property type="entry name" value="PERMEASE-RELATED"/>
    <property type="match status" value="1"/>
</dbReference>
<evidence type="ECO:0000313" key="11">
    <source>
        <dbReference type="Proteomes" id="UP000014074"/>
    </source>
</evidence>
<keyword evidence="11" id="KW-1185">Reference proteome</keyword>
<name>R8B9J0_PHAM7</name>
<proteinExistence type="inferred from homology"/>
<dbReference type="SUPFAM" id="SSF103473">
    <property type="entry name" value="MFS general substrate transporter"/>
    <property type="match status" value="1"/>
</dbReference>
<dbReference type="GO" id="GO:0022857">
    <property type="term" value="F:transmembrane transporter activity"/>
    <property type="evidence" value="ECO:0007669"/>
    <property type="project" value="InterPro"/>
</dbReference>
<feature type="transmembrane region" description="Helical" evidence="8">
    <location>
        <begin position="375"/>
        <end position="395"/>
    </location>
</feature>
<comment type="subcellular location">
    <subcellularLocation>
        <location evidence="1">Membrane</location>
        <topology evidence="1">Multi-pass membrane protein</topology>
    </subcellularLocation>
</comment>
<dbReference type="Pfam" id="PF07690">
    <property type="entry name" value="MFS_1"/>
    <property type="match status" value="1"/>
</dbReference>
<keyword evidence="3 8" id="KW-0812">Transmembrane</keyword>
<dbReference type="PANTHER" id="PTHR43791:SF81">
    <property type="entry name" value="TRANSPORTER, PUTATIVE (AFU_ORTHOLOGUE AFUA_7G01190)-RELATED"/>
    <property type="match status" value="1"/>
</dbReference>
<feature type="transmembrane region" description="Helical" evidence="8">
    <location>
        <begin position="472"/>
        <end position="491"/>
    </location>
</feature>
<evidence type="ECO:0000256" key="8">
    <source>
        <dbReference type="SAM" id="Phobius"/>
    </source>
</evidence>
<evidence type="ECO:0000256" key="6">
    <source>
        <dbReference type="ARBA" id="ARBA00037968"/>
    </source>
</evidence>
<organism evidence="10 11">
    <name type="scientific">Phaeoacremonium minimum (strain UCR-PA7)</name>
    <name type="common">Esca disease fungus</name>
    <name type="synonym">Togninia minima</name>
    <dbReference type="NCBI Taxonomy" id="1286976"/>
    <lineage>
        <taxon>Eukaryota</taxon>
        <taxon>Fungi</taxon>
        <taxon>Dikarya</taxon>
        <taxon>Ascomycota</taxon>
        <taxon>Pezizomycotina</taxon>
        <taxon>Sordariomycetes</taxon>
        <taxon>Sordariomycetidae</taxon>
        <taxon>Togniniales</taxon>
        <taxon>Togniniaceae</taxon>
        <taxon>Phaeoacremonium</taxon>
    </lineage>
</organism>
<keyword evidence="4 8" id="KW-1133">Transmembrane helix</keyword>
<dbReference type="PROSITE" id="PS50850">
    <property type="entry name" value="MFS"/>
    <property type="match status" value="1"/>
</dbReference>
<evidence type="ECO:0000256" key="7">
    <source>
        <dbReference type="SAM" id="MobiDB-lite"/>
    </source>
</evidence>
<feature type="domain" description="Major facilitator superfamily (MFS) profile" evidence="9">
    <location>
        <begin position="86"/>
        <end position="496"/>
    </location>
</feature>
<dbReference type="AlphaFoldDB" id="R8B9J0"/>
<evidence type="ECO:0000259" key="9">
    <source>
        <dbReference type="PROSITE" id="PS50850"/>
    </source>
</evidence>
<feature type="transmembrane region" description="Helical" evidence="8">
    <location>
        <begin position="344"/>
        <end position="369"/>
    </location>
</feature>
<keyword evidence="2" id="KW-0813">Transport</keyword>
<feature type="transmembrane region" description="Helical" evidence="8">
    <location>
        <begin position="245"/>
        <end position="264"/>
    </location>
</feature>
<evidence type="ECO:0000256" key="3">
    <source>
        <dbReference type="ARBA" id="ARBA00022692"/>
    </source>
</evidence>
<dbReference type="Gene3D" id="1.20.1250.20">
    <property type="entry name" value="MFS general substrate transporter like domains"/>
    <property type="match status" value="2"/>
</dbReference>
<sequence>MAERRSTELPQGQVQPEKGSEIELDSKTQPNDTVDVEADLKNGVTVDIDEAELFLQQHGIPHSRLNELMEDEAALKKLRRKVDWTLMPLLCGTYLLQYVDKQALGYSAVFDLFTSTGMTSDQYSWMASIFYFAYLVAEWPASYLAQKLPTGTVVSVFVISWGIILLCTAAAQNFAGLAVCRFLLGMFEAVITPAFMLIVSQWYTRDEQPARAGLFYCFNGFGSMFGGVLFFGIGQAKGWDVWRIIYVFTGGLTVVWGVVLYFFLPSNILTAKRYSVEQRAMLVARSASNNTGILSRKIKPAQIKEALCDTQVWLLFFYTLLNECINGGIANFSKLIVKGFTHDALLTTVYGIPYGACTAIFMFTGPYLASKVKNVRTIVMIVWLIPTLIAVCLFWKLERTNKGGLLAGYYLCASFVGSLIVALQMPASNVGGYTKRTTATAFVFLAYCIGNIIGPHAFLGSEAPIYQTGCKLIIGCIGGQAAIALVLRYVLIRRNKLRDAQGDAAMFASQTDALQDLTDFENPTFRYSY</sequence>
<evidence type="ECO:0000313" key="10">
    <source>
        <dbReference type="EMBL" id="EON95956.1"/>
    </source>
</evidence>
<gene>
    <name evidence="10" type="ORF">UCRPA7_8507</name>
</gene>
<evidence type="ECO:0000256" key="1">
    <source>
        <dbReference type="ARBA" id="ARBA00004141"/>
    </source>
</evidence>
<dbReference type="eggNOG" id="KOG2533">
    <property type="taxonomic scope" value="Eukaryota"/>
</dbReference>
<dbReference type="InterPro" id="IPR011701">
    <property type="entry name" value="MFS"/>
</dbReference>
<dbReference type="OrthoDB" id="6730379at2759"/>
<keyword evidence="5 8" id="KW-0472">Membrane</keyword>